<protein>
    <submittedName>
        <fullName evidence="1">Uncharacterized protein</fullName>
    </submittedName>
</protein>
<geneLocation type="plasmid" evidence="2">
    <name>pacpol2</name>
</geneLocation>
<keyword evidence="1" id="KW-0614">Plasmid</keyword>
<proteinExistence type="predicted"/>
<dbReference type="AlphaFoldDB" id="A0A2Z5GAR8"/>
<accession>A0A2Z5GAR8</accession>
<evidence type="ECO:0000313" key="2">
    <source>
        <dbReference type="Proteomes" id="UP000253606"/>
    </source>
</evidence>
<dbReference type="KEGG" id="abas:ACPOL_6800"/>
<dbReference type="Proteomes" id="UP000253606">
    <property type="component" value="Plasmid pACPOL2"/>
</dbReference>
<sequence length="44" mass="4915">MSISWACRVSDSFPPNTAFKLAEWLALSFVVGDPVAQRLLHHDT</sequence>
<gene>
    <name evidence="1" type="ORF">ACPOL_6800</name>
</gene>
<name>A0A2Z5GAR8_9BACT</name>
<dbReference type="EMBL" id="CP030842">
    <property type="protein sequence ID" value="AXC16010.1"/>
    <property type="molecule type" value="Genomic_DNA"/>
</dbReference>
<reference evidence="1 2" key="1">
    <citation type="journal article" date="2018" name="Front. Microbiol.">
        <title>Hydrolytic Capabilities as a Key to Environmental Success: Chitinolytic and Cellulolytic Acidobacteria From Acidic Sub-arctic Soils and Boreal Peatlands.</title>
        <authorList>
            <person name="Belova S.E."/>
            <person name="Ravin N.V."/>
            <person name="Pankratov T.A."/>
            <person name="Rakitin A.L."/>
            <person name="Ivanova A.A."/>
            <person name="Beletsky A.V."/>
            <person name="Mardanov A.V."/>
            <person name="Sinninghe Damste J.S."/>
            <person name="Dedysh S.N."/>
        </authorList>
    </citation>
    <scope>NUCLEOTIDE SEQUENCE [LARGE SCALE GENOMIC DNA]</scope>
    <source>
        <strain evidence="1 2">SBC82</strain>
        <plasmid evidence="2">pacpol2</plasmid>
    </source>
</reference>
<organism evidence="1 2">
    <name type="scientific">Acidisarcina polymorpha</name>
    <dbReference type="NCBI Taxonomy" id="2211140"/>
    <lineage>
        <taxon>Bacteria</taxon>
        <taxon>Pseudomonadati</taxon>
        <taxon>Acidobacteriota</taxon>
        <taxon>Terriglobia</taxon>
        <taxon>Terriglobales</taxon>
        <taxon>Acidobacteriaceae</taxon>
        <taxon>Acidisarcina</taxon>
    </lineage>
</organism>
<evidence type="ECO:0000313" key="1">
    <source>
        <dbReference type="EMBL" id="AXC16010.1"/>
    </source>
</evidence>
<keyword evidence="2" id="KW-1185">Reference proteome</keyword>